<comment type="caution">
    <text evidence="1">The sequence shown here is derived from an EMBL/GenBank/DDBJ whole genome shotgun (WGS) entry which is preliminary data.</text>
</comment>
<dbReference type="EMBL" id="SNRY01007470">
    <property type="protein sequence ID" value="KAA6310346.1"/>
    <property type="molecule type" value="Genomic_DNA"/>
</dbReference>
<organism evidence="1">
    <name type="scientific">termite gut metagenome</name>
    <dbReference type="NCBI Taxonomy" id="433724"/>
    <lineage>
        <taxon>unclassified sequences</taxon>
        <taxon>metagenomes</taxon>
        <taxon>organismal metagenomes</taxon>
    </lineage>
</organism>
<proteinExistence type="predicted"/>
<name>A0A5J4PL93_9ZZZZ</name>
<accession>A0A5J4PL93</accession>
<dbReference type="AlphaFoldDB" id="A0A5J4PL93"/>
<gene>
    <name evidence="1" type="ORF">EZS27_038334</name>
</gene>
<reference evidence="1" key="1">
    <citation type="submission" date="2019-03" db="EMBL/GenBank/DDBJ databases">
        <title>Single cell metagenomics reveals metabolic interactions within the superorganism composed of flagellate Streblomastix strix and complex community of Bacteroidetes bacteria on its surface.</title>
        <authorList>
            <person name="Treitli S.C."/>
            <person name="Kolisko M."/>
            <person name="Husnik F."/>
            <person name="Keeling P."/>
            <person name="Hampl V."/>
        </authorList>
    </citation>
    <scope>NUCLEOTIDE SEQUENCE</scope>
    <source>
        <strain evidence="1">STM</strain>
    </source>
</reference>
<sequence>MKRNLFCIIIAFIALNNAFA</sequence>
<evidence type="ECO:0000313" key="1">
    <source>
        <dbReference type="EMBL" id="KAA6310346.1"/>
    </source>
</evidence>
<protein>
    <submittedName>
        <fullName evidence="1">Uncharacterized protein</fullName>
    </submittedName>
</protein>
<feature type="non-terminal residue" evidence="1">
    <location>
        <position position="20"/>
    </location>
</feature>